<dbReference type="AlphaFoldDB" id="A0A2C6MGH4"/>
<gene>
    <name evidence="1" type="ORF">P378_07285</name>
</gene>
<evidence type="ECO:0000313" key="2">
    <source>
        <dbReference type="Proteomes" id="UP000222564"/>
    </source>
</evidence>
<sequence length="51" mass="5656">MVDINTEGLEIAPLSEEQINALNNVQAQLNEMAKIDQEIYLLAVTRNEGAK</sequence>
<comment type="caution">
    <text evidence="1">The sequence shown here is derived from an EMBL/GenBank/DDBJ whole genome shotgun (WGS) entry which is preliminary data.</text>
</comment>
<proteinExistence type="predicted"/>
<protein>
    <submittedName>
        <fullName evidence="1">Uncharacterized protein</fullName>
    </submittedName>
</protein>
<evidence type="ECO:0000313" key="1">
    <source>
        <dbReference type="EMBL" id="PHJ38794.1"/>
    </source>
</evidence>
<dbReference type="RefSeq" id="WP_180261004.1">
    <property type="nucleotide sequence ID" value="NZ_AWQQ01000042.1"/>
</dbReference>
<reference evidence="1 2" key="1">
    <citation type="submission" date="2013-09" db="EMBL/GenBank/DDBJ databases">
        <title>Biodegradation of hydrocarbons in the deep terrestrial subsurface : characterization of a microbial consortium composed of two Desulfotomaculum species originating from a deep geological formation.</title>
        <authorList>
            <person name="Aullo T."/>
            <person name="Berlendis S."/>
            <person name="Lascourreges J.-F."/>
            <person name="Dessort D."/>
            <person name="Saint-Laurent S."/>
            <person name="Schraauwers B."/>
            <person name="Mas J."/>
            <person name="Magot M."/>
            <person name="Ranchou-Peyruse A."/>
        </authorList>
    </citation>
    <scope>NUCLEOTIDE SEQUENCE [LARGE SCALE GENOMIC DNA]</scope>
    <source>
        <strain evidence="1 2">Bs107</strain>
    </source>
</reference>
<name>A0A2C6MGH4_9FIRM</name>
<dbReference type="EMBL" id="AWQQ01000042">
    <property type="protein sequence ID" value="PHJ38794.1"/>
    <property type="molecule type" value="Genomic_DNA"/>
</dbReference>
<organism evidence="1 2">
    <name type="scientific">Desulforamulus profundi</name>
    <dbReference type="NCBI Taxonomy" id="1383067"/>
    <lineage>
        <taxon>Bacteria</taxon>
        <taxon>Bacillati</taxon>
        <taxon>Bacillota</taxon>
        <taxon>Clostridia</taxon>
        <taxon>Eubacteriales</taxon>
        <taxon>Peptococcaceae</taxon>
        <taxon>Desulforamulus</taxon>
    </lineage>
</organism>
<accession>A0A2C6MGH4</accession>
<keyword evidence="2" id="KW-1185">Reference proteome</keyword>
<dbReference type="Proteomes" id="UP000222564">
    <property type="component" value="Unassembled WGS sequence"/>
</dbReference>